<gene>
    <name evidence="1" type="ORF">SSGG_03532</name>
</gene>
<dbReference type="Proteomes" id="UP000003986">
    <property type="component" value="Unassembled WGS sequence"/>
</dbReference>
<dbReference type="AlphaFoldDB" id="D6ATV9"/>
<reference evidence="2" key="2">
    <citation type="submission" date="2008-12" db="EMBL/GenBank/DDBJ databases">
        <title>Annotation of Streptomyces roseosporus strain NRRL 15998.</title>
        <authorList>
            <consortium name="The Broad Institute Genome Sequencing Platform"/>
            <consortium name="Broad Institute Microbial Sequencing Center"/>
            <person name="Fischbach M."/>
            <person name="Ward D."/>
            <person name="Young S."/>
            <person name="Kodira C.D."/>
            <person name="Zeng Q."/>
            <person name="Koehrsen M."/>
            <person name="Godfrey P."/>
            <person name="Alvarado L."/>
            <person name="Berlin A.M."/>
            <person name="Borenstein D."/>
            <person name="Chen Z."/>
            <person name="Engels R."/>
            <person name="Freedman E."/>
            <person name="Gellesch M."/>
            <person name="Goldberg J."/>
            <person name="Griggs A."/>
            <person name="Gujja S."/>
            <person name="Heiman D.I."/>
            <person name="Hepburn T.A."/>
            <person name="Howarth C."/>
            <person name="Jen D."/>
            <person name="Larson L."/>
            <person name="Lewis B."/>
            <person name="Mehta T."/>
            <person name="Park D."/>
            <person name="Pearson M."/>
            <person name="Roberts A."/>
            <person name="Saif S."/>
            <person name="Shea T.D."/>
            <person name="Shenoy N."/>
            <person name="Sisk P."/>
            <person name="Stolte C."/>
            <person name="Sykes S.N."/>
            <person name="Walk T."/>
            <person name="White J."/>
            <person name="Yandava C."/>
            <person name="Straight P."/>
            <person name="Clardy J."/>
            <person name="Hung D."/>
            <person name="Kolter R."/>
            <person name="Mekalanos J."/>
            <person name="Walker S."/>
            <person name="Walsh C.T."/>
            <person name="Wieland B.L.C."/>
            <person name="Ilzarbe M."/>
            <person name="Galagan J."/>
            <person name="Nusbaum C."/>
            <person name="Birren B."/>
        </authorList>
    </citation>
    <scope>NUCLEOTIDE SEQUENCE [LARGE SCALE GENOMIC DNA]</scope>
    <source>
        <strain evidence="2">NRRL 15998</strain>
    </source>
</reference>
<organism evidence="1 2">
    <name type="scientific">Streptomyces filamentosus NRRL 15998</name>
    <dbReference type="NCBI Taxonomy" id="457431"/>
    <lineage>
        <taxon>Bacteria</taxon>
        <taxon>Bacillati</taxon>
        <taxon>Actinomycetota</taxon>
        <taxon>Actinomycetes</taxon>
        <taxon>Kitasatosporales</taxon>
        <taxon>Streptomycetaceae</taxon>
        <taxon>Streptomyces</taxon>
    </lineage>
</organism>
<name>D6ATV9_STRFL</name>
<proteinExistence type="predicted"/>
<protein>
    <submittedName>
        <fullName evidence="1">Predicted protein</fullName>
    </submittedName>
</protein>
<evidence type="ECO:0000313" key="1">
    <source>
        <dbReference type="EMBL" id="EFE76165.2"/>
    </source>
</evidence>
<evidence type="ECO:0000313" key="2">
    <source>
        <dbReference type="Proteomes" id="UP000003986"/>
    </source>
</evidence>
<reference evidence="2" key="1">
    <citation type="submission" date="2008-10" db="EMBL/GenBank/DDBJ databases">
        <authorList>
            <person name="Molnar K."/>
        </authorList>
    </citation>
    <scope>NUCLEOTIDE SEQUENCE [LARGE SCALE GENOMIC DNA]</scope>
    <source>
        <strain evidence="2">NRRL 15998</strain>
    </source>
</reference>
<accession>D6ATV9</accession>
<dbReference type="EMBL" id="DS999644">
    <property type="protein sequence ID" value="EFE76165.2"/>
    <property type="molecule type" value="Genomic_DNA"/>
</dbReference>
<sequence length="56" mass="6166">MAGGEPDWPPSMRATSMWPIGDLLISMNVYVDACQYKCHAGPRKPSTDVETLKESP</sequence>